<dbReference type="Pfam" id="PF13814">
    <property type="entry name" value="Replic_Relax"/>
    <property type="match status" value="1"/>
</dbReference>
<keyword evidence="2" id="KW-1185">Reference proteome</keyword>
<protein>
    <recommendedName>
        <fullName evidence="3">Replication-relaxation</fullName>
    </recommendedName>
</protein>
<dbReference type="Proteomes" id="UP001156682">
    <property type="component" value="Unassembled WGS sequence"/>
</dbReference>
<sequence length="231" mass="26836">MWGVGYRSVMSTVASYEKKGLIARVKGPGMPSHVYYLKELGAEHAARIMAESRWIDMKPAIYVSRLGLKQVQHDLAVQYLILKLEKEAKEKTGSGIEVINDRQLRFNNNLLFNEGKKIPDALIRYKNGDLFAIEMVESMYETQERKRVLWLHAEAKAHNKIKGTIYASTLKNYLRLIQSAANSDCGSWKYLKDKKKWINDPKGIKYVNQEYLKESILFIDLSKYRNHLYTR</sequence>
<dbReference type="InterPro" id="IPR025855">
    <property type="entry name" value="Replic_Relax"/>
</dbReference>
<name>A0ABQ5ZYE7_9GAMM</name>
<organism evidence="1 2">
    <name type="scientific">Marinospirillum insulare</name>
    <dbReference type="NCBI Taxonomy" id="217169"/>
    <lineage>
        <taxon>Bacteria</taxon>
        <taxon>Pseudomonadati</taxon>
        <taxon>Pseudomonadota</taxon>
        <taxon>Gammaproteobacteria</taxon>
        <taxon>Oceanospirillales</taxon>
        <taxon>Oceanospirillaceae</taxon>
        <taxon>Marinospirillum</taxon>
    </lineage>
</organism>
<dbReference type="EMBL" id="BSOR01000030">
    <property type="protein sequence ID" value="GLR64412.1"/>
    <property type="molecule type" value="Genomic_DNA"/>
</dbReference>
<accession>A0ABQ5ZYE7</accession>
<evidence type="ECO:0000313" key="1">
    <source>
        <dbReference type="EMBL" id="GLR64412.1"/>
    </source>
</evidence>
<evidence type="ECO:0008006" key="3">
    <source>
        <dbReference type="Google" id="ProtNLM"/>
    </source>
</evidence>
<reference evidence="2" key="1">
    <citation type="journal article" date="2019" name="Int. J. Syst. Evol. Microbiol.">
        <title>The Global Catalogue of Microorganisms (GCM) 10K type strain sequencing project: providing services to taxonomists for standard genome sequencing and annotation.</title>
        <authorList>
            <consortium name="The Broad Institute Genomics Platform"/>
            <consortium name="The Broad Institute Genome Sequencing Center for Infectious Disease"/>
            <person name="Wu L."/>
            <person name="Ma J."/>
        </authorList>
    </citation>
    <scope>NUCLEOTIDE SEQUENCE [LARGE SCALE GENOMIC DNA]</scope>
    <source>
        <strain evidence="2">NBRC 100033</strain>
    </source>
</reference>
<proteinExistence type="predicted"/>
<evidence type="ECO:0000313" key="2">
    <source>
        <dbReference type="Proteomes" id="UP001156682"/>
    </source>
</evidence>
<gene>
    <name evidence="1" type="ORF">GCM10007878_18500</name>
</gene>
<comment type="caution">
    <text evidence="1">The sequence shown here is derived from an EMBL/GenBank/DDBJ whole genome shotgun (WGS) entry which is preliminary data.</text>
</comment>